<dbReference type="EMBL" id="BONZ01000017">
    <property type="protein sequence ID" value="GIH13833.1"/>
    <property type="molecule type" value="Genomic_DNA"/>
</dbReference>
<comment type="subunit">
    <text evidence="2">Heterodimer of SbcC and SbcD.</text>
</comment>
<dbReference type="Proteomes" id="UP000642748">
    <property type="component" value="Unassembled WGS sequence"/>
</dbReference>
<keyword evidence="4" id="KW-0175">Coiled coil</keyword>
<accession>A0A8J3QMQ2</accession>
<dbReference type="PANTHER" id="PTHR32114">
    <property type="entry name" value="ABC TRANSPORTER ABCH.3"/>
    <property type="match status" value="1"/>
</dbReference>
<evidence type="ECO:0000313" key="8">
    <source>
        <dbReference type="Proteomes" id="UP000642748"/>
    </source>
</evidence>
<comment type="caution">
    <text evidence="7">The sequence shown here is derived from an EMBL/GenBank/DDBJ whole genome shotgun (WGS) entry which is preliminary data.</text>
</comment>
<organism evidence="7 8">
    <name type="scientific">Rugosimonospora africana</name>
    <dbReference type="NCBI Taxonomy" id="556532"/>
    <lineage>
        <taxon>Bacteria</taxon>
        <taxon>Bacillati</taxon>
        <taxon>Actinomycetota</taxon>
        <taxon>Actinomycetes</taxon>
        <taxon>Micromonosporales</taxon>
        <taxon>Micromonosporaceae</taxon>
        <taxon>Rugosimonospora</taxon>
    </lineage>
</organism>
<gene>
    <name evidence="7" type="ORF">Raf01_20050</name>
</gene>
<dbReference type="Gene3D" id="3.40.50.300">
    <property type="entry name" value="P-loop containing nucleotide triphosphate hydrolases"/>
    <property type="match status" value="2"/>
</dbReference>
<dbReference type="PANTHER" id="PTHR32114:SF2">
    <property type="entry name" value="ABC TRANSPORTER ABCH.3"/>
    <property type="match status" value="1"/>
</dbReference>
<evidence type="ECO:0000256" key="2">
    <source>
        <dbReference type="ARBA" id="ARBA00011322"/>
    </source>
</evidence>
<dbReference type="InterPro" id="IPR038729">
    <property type="entry name" value="Rad50/SbcC_AAA"/>
</dbReference>
<protein>
    <recommendedName>
        <fullName evidence="3">Nuclease SbcCD subunit C</fullName>
    </recommendedName>
</protein>
<feature type="coiled-coil region" evidence="4">
    <location>
        <begin position="457"/>
        <end position="484"/>
    </location>
</feature>
<reference evidence="7" key="1">
    <citation type="submission" date="2021-01" db="EMBL/GenBank/DDBJ databases">
        <title>Whole genome shotgun sequence of Rugosimonospora africana NBRC 104875.</title>
        <authorList>
            <person name="Komaki H."/>
            <person name="Tamura T."/>
        </authorList>
    </citation>
    <scope>NUCLEOTIDE SEQUENCE</scope>
    <source>
        <strain evidence="7">NBRC 104875</strain>
    </source>
</reference>
<sequence length="867" mass="91996">MRPLRLDLEGFTVFRDLTTVDFTDADFFALIGPTGSGKSTILDAICFALYGTVPRWNDRRAVANALAPSSAQARVRLVFESAGSRYAATRVVRRDGKGRVTTSQAGLELLPRGFDLAILDKDPGAGDPLELGEPLAGTPAEMEQAVLDAIGLPYEQFTSCLVLPQGAFAEFLHAKPAQRQQILVNLLGLSVYEEIRNRATAMATEADGRLTATDRLLADLADATDEALAEAAGRVDAMRALAAEVSAAVPLLLVAERDAQAARTALADLDGELDLLSGVRPPAEASDLAAAGSTADAAVAETTDAVTSAEEHEERLRAELAEAGDATAMHRLLDQFAERDRIAVQGGDFAGAVGQAEAEYEEAVRALDAATESAAMAADEVSAAERAVEQARTADRAASLRPHLRVGHACPVCTQPVSELPAMPDAPALTAASARLVKAQRAGESAGALKVTRERALRDLDKALSRVRAERDALNRQLVTLDARLAGVEPAALRAGLDAVGRLQQDLDTAGRKVRAARDAHRKASAQASRARQRLSAAWREFDAVRDQVAPLAPPTADREDLAAAWRTLSAWARTEWDGRRVRRVELAATLETAQAAAVEARGRIGKLFTDAGLPEPTGPVAQGGAEGGAGADDGSGAAGADRGGSRRTGAGATRVERVGPAEAAAIVVERAEAAHARLIERREQADRLNQQRAEHERDSQLARALANHLRANNFERWLLEEALDRLVEGASRILRELSGGQYELVHDKGEFFVIDQHDAALRRGVRTLSGGETFQASLALALALSEQLTGMSTGAASLESILLDEGFGTLDASTLDTVAATLENLAARGERMVGVVTHVSALAERVPVRFEVRKDARTARVERVQG</sequence>
<comment type="similarity">
    <text evidence="1">Belongs to the SMC family. SbcC subfamily.</text>
</comment>
<dbReference type="AlphaFoldDB" id="A0A8J3QMQ2"/>
<name>A0A8J3QMQ2_9ACTN</name>
<feature type="coiled-coil region" evidence="4">
    <location>
        <begin position="669"/>
        <end position="706"/>
    </location>
</feature>
<feature type="compositionally biased region" description="Gly residues" evidence="5">
    <location>
        <begin position="625"/>
        <end position="638"/>
    </location>
</feature>
<evidence type="ECO:0000256" key="4">
    <source>
        <dbReference type="SAM" id="Coils"/>
    </source>
</evidence>
<feature type="coiled-coil region" evidence="4">
    <location>
        <begin position="353"/>
        <end position="394"/>
    </location>
</feature>
<dbReference type="InterPro" id="IPR027417">
    <property type="entry name" value="P-loop_NTPase"/>
</dbReference>
<feature type="domain" description="Rad50/SbcC-type AAA" evidence="6">
    <location>
        <begin position="5"/>
        <end position="194"/>
    </location>
</feature>
<evidence type="ECO:0000256" key="5">
    <source>
        <dbReference type="SAM" id="MobiDB-lite"/>
    </source>
</evidence>
<proteinExistence type="inferred from homology"/>
<dbReference type="SUPFAM" id="SSF52540">
    <property type="entry name" value="P-loop containing nucleoside triphosphate hydrolases"/>
    <property type="match status" value="1"/>
</dbReference>
<evidence type="ECO:0000256" key="3">
    <source>
        <dbReference type="ARBA" id="ARBA00013368"/>
    </source>
</evidence>
<evidence type="ECO:0000256" key="1">
    <source>
        <dbReference type="ARBA" id="ARBA00006930"/>
    </source>
</evidence>
<dbReference type="GO" id="GO:0016887">
    <property type="term" value="F:ATP hydrolysis activity"/>
    <property type="evidence" value="ECO:0007669"/>
    <property type="project" value="InterPro"/>
</dbReference>
<dbReference type="RefSeq" id="WP_203917509.1">
    <property type="nucleotide sequence ID" value="NZ_BONZ01000017.1"/>
</dbReference>
<evidence type="ECO:0000313" key="7">
    <source>
        <dbReference type="EMBL" id="GIH13833.1"/>
    </source>
</evidence>
<dbReference type="Pfam" id="PF13558">
    <property type="entry name" value="SbcC_Walker_B"/>
    <property type="match status" value="1"/>
</dbReference>
<dbReference type="GO" id="GO:0006302">
    <property type="term" value="P:double-strand break repair"/>
    <property type="evidence" value="ECO:0007669"/>
    <property type="project" value="InterPro"/>
</dbReference>
<evidence type="ECO:0000259" key="6">
    <source>
        <dbReference type="Pfam" id="PF13476"/>
    </source>
</evidence>
<keyword evidence="8" id="KW-1185">Reference proteome</keyword>
<dbReference type="Pfam" id="PF13476">
    <property type="entry name" value="AAA_23"/>
    <property type="match status" value="1"/>
</dbReference>
<feature type="region of interest" description="Disordered" evidence="5">
    <location>
        <begin position="610"/>
        <end position="656"/>
    </location>
</feature>